<evidence type="ECO:0000313" key="2">
    <source>
        <dbReference type="EMBL" id="KAL2041980.1"/>
    </source>
</evidence>
<keyword evidence="3" id="KW-1185">Reference proteome</keyword>
<dbReference type="Proteomes" id="UP001590950">
    <property type="component" value="Unassembled WGS sequence"/>
</dbReference>
<protein>
    <submittedName>
        <fullName evidence="2">Uncharacterized protein</fullName>
    </submittedName>
</protein>
<comment type="caution">
    <text evidence="2">The sequence shown here is derived from an EMBL/GenBank/DDBJ whole genome shotgun (WGS) entry which is preliminary data.</text>
</comment>
<proteinExistence type="predicted"/>
<evidence type="ECO:0000256" key="1">
    <source>
        <dbReference type="SAM" id="SignalP"/>
    </source>
</evidence>
<name>A0ABR4A927_9LECA</name>
<organism evidence="2 3">
    <name type="scientific">Stereocaulon virgatum</name>
    <dbReference type="NCBI Taxonomy" id="373712"/>
    <lineage>
        <taxon>Eukaryota</taxon>
        <taxon>Fungi</taxon>
        <taxon>Dikarya</taxon>
        <taxon>Ascomycota</taxon>
        <taxon>Pezizomycotina</taxon>
        <taxon>Lecanoromycetes</taxon>
        <taxon>OSLEUM clade</taxon>
        <taxon>Lecanoromycetidae</taxon>
        <taxon>Lecanorales</taxon>
        <taxon>Lecanorineae</taxon>
        <taxon>Stereocaulaceae</taxon>
        <taxon>Stereocaulon</taxon>
    </lineage>
</organism>
<evidence type="ECO:0000313" key="3">
    <source>
        <dbReference type="Proteomes" id="UP001590950"/>
    </source>
</evidence>
<gene>
    <name evidence="2" type="ORF">N7G274_005168</name>
</gene>
<feature type="signal peptide" evidence="1">
    <location>
        <begin position="1"/>
        <end position="15"/>
    </location>
</feature>
<keyword evidence="1" id="KW-0732">Signal</keyword>
<accession>A0ABR4A927</accession>
<feature type="chain" id="PRO_5046265332" evidence="1">
    <location>
        <begin position="16"/>
        <end position="176"/>
    </location>
</feature>
<reference evidence="2 3" key="1">
    <citation type="submission" date="2024-09" db="EMBL/GenBank/DDBJ databases">
        <title>Rethinking Asexuality: The Enigmatic Case of Functional Sexual Genes in Lepraria (Stereocaulaceae).</title>
        <authorList>
            <person name="Doellman M."/>
            <person name="Sun Y."/>
            <person name="Barcenas-Pena A."/>
            <person name="Lumbsch H.T."/>
            <person name="Grewe F."/>
        </authorList>
    </citation>
    <scope>NUCLEOTIDE SEQUENCE [LARGE SCALE GENOMIC DNA]</scope>
    <source>
        <strain evidence="2 3">Mercado 3170</strain>
    </source>
</reference>
<dbReference type="EMBL" id="JBEFKJ010000015">
    <property type="protein sequence ID" value="KAL2041980.1"/>
    <property type="molecule type" value="Genomic_DNA"/>
</dbReference>
<sequence length="176" mass="20164">MLLRNFLLGIGLARCELLTSLHVEGLLTKEPKYNKEWLDEEHREGRLTDIVFDVFSGLTSWKLDSIGQAASRLLKECNSLRKVHLLMGTLEEPRILLLHVDFARGLAGEEYHNKVDLVDGSHWVVRPASMEDNWHSDLIEAVFDDKSRTVLFPPPGEGKQRCVEVDIRMDLKVDEM</sequence>